<dbReference type="InterPro" id="IPR018574">
    <property type="entry name" value="Structure-sp_endonuc_su_Slx4"/>
</dbReference>
<evidence type="ECO:0000313" key="11">
    <source>
        <dbReference type="EMBL" id="KAL3425294.1"/>
    </source>
</evidence>
<dbReference type="HAMAP" id="MF_03110">
    <property type="entry name" value="Endonuc_su_Slx4"/>
    <property type="match status" value="1"/>
</dbReference>
<gene>
    <name evidence="9" type="primary">SLX4</name>
    <name evidence="11" type="ORF">PVAG01_02085</name>
</gene>
<keyword evidence="5 9" id="KW-0233">DNA recombination</keyword>
<feature type="compositionally biased region" description="Low complexity" evidence="10">
    <location>
        <begin position="24"/>
        <end position="33"/>
    </location>
</feature>
<comment type="subunit">
    <text evidence="9">Forms a heterodimer with SLX1.</text>
</comment>
<dbReference type="SMART" id="SM00384">
    <property type="entry name" value="AT_hook"/>
    <property type="match status" value="2"/>
</dbReference>
<protein>
    <recommendedName>
        <fullName evidence="8 9">Structure-specific endonuclease subunit SLX4</fullName>
    </recommendedName>
</protein>
<comment type="function">
    <text evidence="9">Regulatory subunit of the SLX1-SLX4 structure-specific endonuclease that resolves DNA secondary structures generated during DNA repair and recombination. Has endonuclease activity towards branched DNA substrates, introducing single-strand cuts in duplex DNA close to junctions with ss-DNA.</text>
</comment>
<evidence type="ECO:0000256" key="4">
    <source>
        <dbReference type="ARBA" id="ARBA00022763"/>
    </source>
</evidence>
<keyword evidence="11" id="KW-0378">Hydrolase</keyword>
<evidence type="ECO:0000256" key="5">
    <source>
        <dbReference type="ARBA" id="ARBA00023172"/>
    </source>
</evidence>
<keyword evidence="3 9" id="KW-0597">Phosphoprotein</keyword>
<dbReference type="CDD" id="cd22999">
    <property type="entry name" value="SAP_SLX4"/>
    <property type="match status" value="1"/>
</dbReference>
<keyword evidence="7 9" id="KW-0539">Nucleus</keyword>
<evidence type="ECO:0000313" key="12">
    <source>
        <dbReference type="Proteomes" id="UP001629113"/>
    </source>
</evidence>
<evidence type="ECO:0000256" key="3">
    <source>
        <dbReference type="ARBA" id="ARBA00022553"/>
    </source>
</evidence>
<dbReference type="InterPro" id="IPR017956">
    <property type="entry name" value="AT_hook_DNA-bd_motif"/>
</dbReference>
<proteinExistence type="inferred from homology"/>
<dbReference type="GO" id="GO:0004519">
    <property type="term" value="F:endonuclease activity"/>
    <property type="evidence" value="ECO:0007669"/>
    <property type="project" value="UniProtKB-KW"/>
</dbReference>
<feature type="compositionally biased region" description="Polar residues" evidence="10">
    <location>
        <begin position="1"/>
        <end position="23"/>
    </location>
</feature>
<accession>A0ABR4PPL0</accession>
<feature type="region of interest" description="Disordered" evidence="10">
    <location>
        <begin position="1"/>
        <end position="33"/>
    </location>
</feature>
<feature type="compositionally biased region" description="Polar residues" evidence="10">
    <location>
        <begin position="804"/>
        <end position="821"/>
    </location>
</feature>
<dbReference type="EMBL" id="JBFCZG010000002">
    <property type="protein sequence ID" value="KAL3425294.1"/>
    <property type="molecule type" value="Genomic_DNA"/>
</dbReference>
<evidence type="ECO:0000256" key="6">
    <source>
        <dbReference type="ARBA" id="ARBA00023204"/>
    </source>
</evidence>
<comment type="similarity">
    <text evidence="2 9">Belongs to the SLX4 family.</text>
</comment>
<reference evidence="11 12" key="1">
    <citation type="submission" date="2024-06" db="EMBL/GenBank/DDBJ databases">
        <title>Complete genome of Phlyctema vagabunda strain 19-DSS-EL-015.</title>
        <authorList>
            <person name="Fiorenzani C."/>
        </authorList>
    </citation>
    <scope>NUCLEOTIDE SEQUENCE [LARGE SCALE GENOMIC DNA]</scope>
    <source>
        <strain evidence="11 12">19-DSS-EL-015</strain>
    </source>
</reference>
<feature type="compositionally biased region" description="Basic and acidic residues" evidence="10">
    <location>
        <begin position="142"/>
        <end position="153"/>
    </location>
</feature>
<comment type="PTM">
    <text evidence="9">Phosphorylated in response to DNA damage.</text>
</comment>
<evidence type="ECO:0000256" key="8">
    <source>
        <dbReference type="ARBA" id="ARBA00029496"/>
    </source>
</evidence>
<feature type="compositionally biased region" description="Basic residues" evidence="10">
    <location>
        <begin position="785"/>
        <end position="797"/>
    </location>
</feature>
<feature type="region of interest" description="Disordered" evidence="10">
    <location>
        <begin position="385"/>
        <end position="420"/>
    </location>
</feature>
<feature type="region of interest" description="Disordered" evidence="10">
    <location>
        <begin position="101"/>
        <end position="215"/>
    </location>
</feature>
<evidence type="ECO:0000256" key="7">
    <source>
        <dbReference type="ARBA" id="ARBA00023242"/>
    </source>
</evidence>
<comment type="caution">
    <text evidence="11">The sequence shown here is derived from an EMBL/GenBank/DDBJ whole genome shotgun (WGS) entry which is preliminary data.</text>
</comment>
<evidence type="ECO:0000256" key="10">
    <source>
        <dbReference type="SAM" id="MobiDB-lite"/>
    </source>
</evidence>
<dbReference type="Proteomes" id="UP001629113">
    <property type="component" value="Unassembled WGS sequence"/>
</dbReference>
<sequence>MSSADIYVLSSSPTQTSRSCANISSSPELPSPSQLLRRLPPKMRTGCCATSIPAHSAGFTSVARLLAKGSLDYEGLEGLEDIPSNQANIQKDDIPQTIASSENALRPSAREGPLKLGGKSAKGDMVATEPVKSKPVRKPRAKKADIGDKEQPKGKVTRKPRPKKSDIVVVGDEKAIVKEKGARKPRAKKDTETQTKLRAGRITKNTGAKPAKPTKAETLLSEAVSKHFSSKVEPMAEDEGLMLEKAVKRRNSWTPPTATTITHEASLTTPLPLNLLDARLTSGGSIVADEKCQNFSELLGNYGFTKTKEDTPRKVSDGSVTRKRKLIEFITAPLISSETAAVKPKAIKKKPRTITEQATAVYAGNHDDSIQKTAPLLQYFSVSSPEGGADQDGFKLPTKSRSRSPTKPAPKKSKAKKCDPEPILLSPASALKQVDTQDFVFGTSSQLAREESPTFLRDLHQALQASNEVGADPFLEDPFEEVLQESLVSAERNSQDSETKRTKRNLWSAASRGEDGELLEVETIDLVDSPVANRVRAELEKQNPGFDHSDLSITKEKTVSVSNEHQKSEVPLRRNEEQHLESLSDSENIVSEEPKAGTRKIGPIEAAILLELSSPSTCKSPARSKAAKTTSPVKAPAKRGRKSQAKSQEKPDFSTFTDAQLSKEVASYHFKPIKKREAMIDLLEKCWESKQRMALVALGTNKLISKSAANPAEVKKAVVPDASSPKRPRGRPRKDDSLNASSVAKPRGRPKKIIEEAEFDSDTPLSKLMTPKKSQRQSSKEASPRRRSKSPPRRAGSRPRTPPLTLSLSADNEVSPTLSPGSTQVRLFSHITSAVKQAPRATDSLNPGWYEKILLYDPIILEDLTVWLNTGALEKVGWDGEVAPWEVKKWCESRSICCLWKDNLRGGNRSRY</sequence>
<feature type="region of interest" description="Disordered" evidence="10">
    <location>
        <begin position="539"/>
        <end position="587"/>
    </location>
</feature>
<dbReference type="InterPro" id="IPR027784">
    <property type="entry name" value="Slx4_ascomycetes"/>
</dbReference>
<keyword evidence="11" id="KW-0255">Endonuclease</keyword>
<feature type="region of interest" description="Disordered" evidence="10">
    <location>
        <begin position="711"/>
        <end position="821"/>
    </location>
</feature>
<feature type="compositionally biased region" description="Basic and acidic residues" evidence="10">
    <location>
        <begin position="163"/>
        <end position="195"/>
    </location>
</feature>
<dbReference type="Pfam" id="PF09494">
    <property type="entry name" value="Slx4"/>
    <property type="match status" value="1"/>
</dbReference>
<organism evidence="11 12">
    <name type="scientific">Phlyctema vagabunda</name>
    <dbReference type="NCBI Taxonomy" id="108571"/>
    <lineage>
        <taxon>Eukaryota</taxon>
        <taxon>Fungi</taxon>
        <taxon>Dikarya</taxon>
        <taxon>Ascomycota</taxon>
        <taxon>Pezizomycotina</taxon>
        <taxon>Leotiomycetes</taxon>
        <taxon>Helotiales</taxon>
        <taxon>Dermateaceae</taxon>
        <taxon>Phlyctema</taxon>
    </lineage>
</organism>
<evidence type="ECO:0000256" key="2">
    <source>
        <dbReference type="ARBA" id="ARBA00006661"/>
    </source>
</evidence>
<evidence type="ECO:0000256" key="9">
    <source>
        <dbReference type="HAMAP-Rule" id="MF_03110"/>
    </source>
</evidence>
<keyword evidence="11" id="KW-0540">Nuclease</keyword>
<dbReference type="PRINTS" id="PR00929">
    <property type="entry name" value="ATHOOK"/>
</dbReference>
<keyword evidence="6 9" id="KW-0234">DNA repair</keyword>
<feature type="compositionally biased region" description="Basic and acidic residues" evidence="10">
    <location>
        <begin position="539"/>
        <end position="582"/>
    </location>
</feature>
<feature type="compositionally biased region" description="Basic residues" evidence="10">
    <location>
        <begin position="398"/>
        <end position="415"/>
    </location>
</feature>
<comment type="subcellular location">
    <subcellularLocation>
        <location evidence="1 9">Nucleus</location>
    </subcellularLocation>
</comment>
<keyword evidence="12" id="KW-1185">Reference proteome</keyword>
<name>A0ABR4PPL0_9HELO</name>
<feature type="region of interest" description="Disordered" evidence="10">
    <location>
        <begin position="616"/>
        <end position="655"/>
    </location>
</feature>
<keyword evidence="4 9" id="KW-0227">DNA damage</keyword>
<evidence type="ECO:0000256" key="1">
    <source>
        <dbReference type="ARBA" id="ARBA00004123"/>
    </source>
</evidence>